<dbReference type="AlphaFoldDB" id="A0AAW6RH33"/>
<evidence type="ECO:0000313" key="2">
    <source>
        <dbReference type="EMBL" id="MDG6783021.1"/>
    </source>
</evidence>
<feature type="region of interest" description="Disordered" evidence="1">
    <location>
        <begin position="35"/>
        <end position="70"/>
    </location>
</feature>
<dbReference type="EMBL" id="JARUXG010000015">
    <property type="protein sequence ID" value="MDG6783021.1"/>
    <property type="molecule type" value="Genomic_DNA"/>
</dbReference>
<keyword evidence="2" id="KW-0614">Plasmid</keyword>
<evidence type="ECO:0008006" key="3">
    <source>
        <dbReference type="Google" id="ProtNLM"/>
    </source>
</evidence>
<organism evidence="2">
    <name type="scientific">Gordonia rubripertincta</name>
    <name type="common">Rhodococcus corallinus</name>
    <dbReference type="NCBI Taxonomy" id="36822"/>
    <lineage>
        <taxon>Bacteria</taxon>
        <taxon>Bacillati</taxon>
        <taxon>Actinomycetota</taxon>
        <taxon>Actinomycetes</taxon>
        <taxon>Mycobacteriales</taxon>
        <taxon>Gordoniaceae</taxon>
        <taxon>Gordonia</taxon>
    </lineage>
</organism>
<reference evidence="2" key="1">
    <citation type="submission" date="2023-04" db="EMBL/GenBank/DDBJ databases">
        <title>Characterization and analysis of the complete genome of Gordonia rubripertincta 112, the degrader of aromatic and aliphatic compounds.</title>
        <authorList>
            <person name="Frantsuzova E."/>
            <person name="Bogun A."/>
            <person name="Delegan Y."/>
        </authorList>
    </citation>
    <scope>NUCLEOTIDE SEQUENCE</scope>
    <source>
        <strain evidence="2">112</strain>
        <plasmid evidence="2">p1517_part_1</plasmid>
    </source>
</reference>
<protein>
    <recommendedName>
        <fullName evidence="3">Nuclear transport factor 2 family protein</fullName>
    </recommendedName>
</protein>
<gene>
    <name evidence="2" type="ORF">QBL07_19570</name>
</gene>
<geneLocation type="plasmid" evidence="2">
    <name>p1517_part_1</name>
</geneLocation>
<name>A0AAW6RH33_GORRU</name>
<proteinExistence type="predicted"/>
<sequence length="201" mass="21899">MHRYLHAGGRLAVLGAVALVVALALALNACGGDSPDPHSDDHVGGHDHSHELPTGDGPQPDASPDESATEALQRIYSWEPATDADSGEGMRRAVPWLSGALRTVATRAHDDTVRALPEWQQWRTNHDIVTAAVKVTARADRPGDLDVGRRALVTQDVMHADGTSTPWRLMTFDIALSRDDDRCWRMWRMDLIDTTTLGAAQ</sequence>
<comment type="caution">
    <text evidence="2">The sequence shown here is derived from an EMBL/GenBank/DDBJ whole genome shotgun (WGS) entry which is preliminary data.</text>
</comment>
<feature type="compositionally biased region" description="Basic and acidic residues" evidence="1">
    <location>
        <begin position="35"/>
        <end position="53"/>
    </location>
</feature>
<dbReference type="RefSeq" id="WP_269554789.1">
    <property type="nucleotide sequence ID" value="NZ_CP178555.1"/>
</dbReference>
<accession>A0AAW6RH33</accession>
<evidence type="ECO:0000256" key="1">
    <source>
        <dbReference type="SAM" id="MobiDB-lite"/>
    </source>
</evidence>